<evidence type="ECO:0000256" key="1">
    <source>
        <dbReference type="ARBA" id="ARBA00009477"/>
    </source>
</evidence>
<evidence type="ECO:0000259" key="4">
    <source>
        <dbReference type="Pfam" id="PF25917"/>
    </source>
</evidence>
<dbReference type="Gene3D" id="2.40.30.170">
    <property type="match status" value="1"/>
</dbReference>
<accession>A0ABS5JUV3</accession>
<protein>
    <submittedName>
        <fullName evidence="6">Efflux RND transporter periplasmic adaptor subunit</fullName>
    </submittedName>
</protein>
<evidence type="ECO:0000313" key="6">
    <source>
        <dbReference type="EMBL" id="MBS2098141.1"/>
    </source>
</evidence>
<dbReference type="InterPro" id="IPR006143">
    <property type="entry name" value="RND_pump_MFP"/>
</dbReference>
<feature type="domain" description="Multidrug resistance protein MdtA-like barrel-sandwich hybrid" evidence="4">
    <location>
        <begin position="62"/>
        <end position="206"/>
    </location>
</feature>
<keyword evidence="2" id="KW-0175">Coiled coil</keyword>
<dbReference type="InterPro" id="IPR058649">
    <property type="entry name" value="CzcB_C"/>
</dbReference>
<organism evidence="6 7">
    <name type="scientific">Carboxylicivirga linearis</name>
    <dbReference type="NCBI Taxonomy" id="1628157"/>
    <lineage>
        <taxon>Bacteria</taxon>
        <taxon>Pseudomonadati</taxon>
        <taxon>Bacteroidota</taxon>
        <taxon>Bacteroidia</taxon>
        <taxon>Marinilabiliales</taxon>
        <taxon>Marinilabiliaceae</taxon>
        <taxon>Carboxylicivirga</taxon>
    </lineage>
</organism>
<dbReference type="SUPFAM" id="SSF111369">
    <property type="entry name" value="HlyD-like secretion proteins"/>
    <property type="match status" value="1"/>
</dbReference>
<keyword evidence="7" id="KW-1185">Reference proteome</keyword>
<dbReference type="InterPro" id="IPR058625">
    <property type="entry name" value="MdtA-like_BSH"/>
</dbReference>
<dbReference type="PANTHER" id="PTHR30469">
    <property type="entry name" value="MULTIDRUG RESISTANCE PROTEIN MDTA"/>
    <property type="match status" value="1"/>
</dbReference>
<dbReference type="RefSeq" id="WP_212215387.1">
    <property type="nucleotide sequence ID" value="NZ_JAGUCO010000004.1"/>
</dbReference>
<sequence length="423" mass="46836">MKKPVLLALIALVVIIVLLLIGKKQGWIGQEYREKVLTEKVTNRTITETITANGKIKPEVEVKISSDVSGEILELLINEGDEVTKGQILARIQPDIYQRNLEKMQAALKSADANLAQAKAQLVQKELSFNRNKQLWDEKTISESEYEQALSEYNVAKANVESALASVVNSKAGLNEAQDNLNKTTIYAPMDGTISRLNVEKGERVVGTAQFEGTEMMTLANLNQMEVLVDVNENDIIRVSLNDTALIEVDAYLKKKFKGIVTQIANSAKVEGTSADQITNFEVRVLILPESYEDMIDETKYNKYPFRPGMSATVDIQTNTKTNILTVPIIAVTTRNDTISSDSTMVNKAENESKIEVVFVAKDGVVEQRKVETGIQDSKYIEVTEGVDEDEEVVSGPYSAISRKLNDGDLIEIVDKLNSGKKD</sequence>
<name>A0ABS5JUV3_9BACT</name>
<dbReference type="Pfam" id="PF25975">
    <property type="entry name" value="CzcB_C"/>
    <property type="match status" value="1"/>
</dbReference>
<evidence type="ECO:0000259" key="3">
    <source>
        <dbReference type="Pfam" id="PF25876"/>
    </source>
</evidence>
<dbReference type="Gene3D" id="1.10.287.470">
    <property type="entry name" value="Helix hairpin bin"/>
    <property type="match status" value="1"/>
</dbReference>
<comment type="caution">
    <text evidence="6">The sequence shown here is derived from an EMBL/GenBank/DDBJ whole genome shotgun (WGS) entry which is preliminary data.</text>
</comment>
<dbReference type="Pfam" id="PF25876">
    <property type="entry name" value="HH_MFP_RND"/>
    <property type="match status" value="1"/>
</dbReference>
<proteinExistence type="inferred from homology"/>
<dbReference type="NCBIfam" id="TIGR01730">
    <property type="entry name" value="RND_mfp"/>
    <property type="match status" value="1"/>
</dbReference>
<dbReference type="InterPro" id="IPR058624">
    <property type="entry name" value="MdtA-like_HH"/>
</dbReference>
<dbReference type="EMBL" id="JAGUCO010000004">
    <property type="protein sequence ID" value="MBS2098141.1"/>
    <property type="molecule type" value="Genomic_DNA"/>
</dbReference>
<comment type="similarity">
    <text evidence="1">Belongs to the membrane fusion protein (MFP) (TC 8.A.1) family.</text>
</comment>
<dbReference type="Proteomes" id="UP000708576">
    <property type="component" value="Unassembled WGS sequence"/>
</dbReference>
<dbReference type="Gene3D" id="2.40.50.100">
    <property type="match status" value="1"/>
</dbReference>
<gene>
    <name evidence="6" type="ORF">KEM10_07595</name>
</gene>
<dbReference type="Pfam" id="PF25917">
    <property type="entry name" value="BSH_RND"/>
    <property type="match status" value="1"/>
</dbReference>
<evidence type="ECO:0000256" key="2">
    <source>
        <dbReference type="SAM" id="Coils"/>
    </source>
</evidence>
<evidence type="ECO:0000259" key="5">
    <source>
        <dbReference type="Pfam" id="PF25975"/>
    </source>
</evidence>
<feature type="coiled-coil region" evidence="2">
    <location>
        <begin position="101"/>
        <end position="128"/>
    </location>
</feature>
<dbReference type="Gene3D" id="2.40.420.20">
    <property type="match status" value="1"/>
</dbReference>
<feature type="domain" description="CzcB-like C-terminal circularly permuted SH3-like" evidence="5">
    <location>
        <begin position="356"/>
        <end position="395"/>
    </location>
</feature>
<evidence type="ECO:0000313" key="7">
    <source>
        <dbReference type="Proteomes" id="UP000708576"/>
    </source>
</evidence>
<reference evidence="6 7" key="1">
    <citation type="journal article" date="2015" name="Int. J. Syst. Evol. Microbiol.">
        <title>Carboxylicivirga linearis sp. nov., isolated from a sea cucumber culture pond.</title>
        <authorList>
            <person name="Wang F.Q."/>
            <person name="Zhou Y.X."/>
            <person name="Lin X.Z."/>
            <person name="Chen G.J."/>
            <person name="Du Z.J."/>
        </authorList>
    </citation>
    <scope>NUCLEOTIDE SEQUENCE [LARGE SCALE GENOMIC DNA]</scope>
    <source>
        <strain evidence="6 7">FB218</strain>
    </source>
</reference>
<dbReference type="PANTHER" id="PTHR30469:SF33">
    <property type="entry name" value="SLR1207 PROTEIN"/>
    <property type="match status" value="1"/>
</dbReference>
<feature type="domain" description="Multidrug resistance protein MdtA-like alpha-helical hairpin" evidence="3">
    <location>
        <begin position="108"/>
        <end position="182"/>
    </location>
</feature>